<dbReference type="Proteomes" id="UP001152484">
    <property type="component" value="Unassembled WGS sequence"/>
</dbReference>
<evidence type="ECO:0000259" key="1">
    <source>
        <dbReference type="Pfam" id="PF07727"/>
    </source>
</evidence>
<organism evidence="2 3">
    <name type="scientific">Cuscuta europaea</name>
    <name type="common">European dodder</name>
    <dbReference type="NCBI Taxonomy" id="41803"/>
    <lineage>
        <taxon>Eukaryota</taxon>
        <taxon>Viridiplantae</taxon>
        <taxon>Streptophyta</taxon>
        <taxon>Embryophyta</taxon>
        <taxon>Tracheophyta</taxon>
        <taxon>Spermatophyta</taxon>
        <taxon>Magnoliopsida</taxon>
        <taxon>eudicotyledons</taxon>
        <taxon>Gunneridae</taxon>
        <taxon>Pentapetalae</taxon>
        <taxon>asterids</taxon>
        <taxon>lamiids</taxon>
        <taxon>Solanales</taxon>
        <taxon>Convolvulaceae</taxon>
        <taxon>Cuscuteae</taxon>
        <taxon>Cuscuta</taxon>
        <taxon>Cuscuta subgen. Cuscuta</taxon>
    </lineage>
</organism>
<reference evidence="2" key="1">
    <citation type="submission" date="2022-07" db="EMBL/GenBank/DDBJ databases">
        <authorList>
            <person name="Macas J."/>
            <person name="Novak P."/>
            <person name="Neumann P."/>
        </authorList>
    </citation>
    <scope>NUCLEOTIDE SEQUENCE</scope>
</reference>
<sequence>MTSLIRLYFQEPLSYQAVVRDPHWREAMWREIDALEANGTWNMVDLPTHTKPIDCKWVYKIKHNSNGSIEQFKARPVVCVNHQVEGIDYHETSAPVAKMTTVRTLLAVAASKNWELHQMDVDNVFFAWTFGGRSLYASTP</sequence>
<feature type="domain" description="Reverse transcriptase Ty1/copia-type" evidence="1">
    <location>
        <begin position="38"/>
        <end position="128"/>
    </location>
</feature>
<proteinExistence type="predicted"/>
<dbReference type="OrthoDB" id="1917367at2759"/>
<dbReference type="Pfam" id="PF07727">
    <property type="entry name" value="RVT_2"/>
    <property type="match status" value="1"/>
</dbReference>
<evidence type="ECO:0000313" key="2">
    <source>
        <dbReference type="EMBL" id="CAH9075831.1"/>
    </source>
</evidence>
<accession>A0A9P1E352</accession>
<gene>
    <name evidence="2" type="ORF">CEURO_LOCUS5600</name>
</gene>
<keyword evidence="3" id="KW-1185">Reference proteome</keyword>
<dbReference type="InterPro" id="IPR013103">
    <property type="entry name" value="RVT_2"/>
</dbReference>
<comment type="caution">
    <text evidence="2">The sequence shown here is derived from an EMBL/GenBank/DDBJ whole genome shotgun (WGS) entry which is preliminary data.</text>
</comment>
<name>A0A9P1E352_CUSEU</name>
<dbReference type="AlphaFoldDB" id="A0A9P1E352"/>
<dbReference type="EMBL" id="CAMAPE010000010">
    <property type="protein sequence ID" value="CAH9075831.1"/>
    <property type="molecule type" value="Genomic_DNA"/>
</dbReference>
<protein>
    <recommendedName>
        <fullName evidence="1">Reverse transcriptase Ty1/copia-type domain-containing protein</fullName>
    </recommendedName>
</protein>
<evidence type="ECO:0000313" key="3">
    <source>
        <dbReference type="Proteomes" id="UP001152484"/>
    </source>
</evidence>